<keyword evidence="3" id="KW-1185">Reference proteome</keyword>
<dbReference type="Pfam" id="PF19054">
    <property type="entry name" value="DUF5753"/>
    <property type="match status" value="1"/>
</dbReference>
<protein>
    <recommendedName>
        <fullName evidence="1">DUF5753 domain-containing protein</fullName>
    </recommendedName>
</protein>
<evidence type="ECO:0000259" key="1">
    <source>
        <dbReference type="Pfam" id="PF19054"/>
    </source>
</evidence>
<dbReference type="InterPro" id="IPR043917">
    <property type="entry name" value="DUF5753"/>
</dbReference>
<accession>A0A1T4TDI1</accession>
<reference evidence="2 3" key="1">
    <citation type="submission" date="2017-02" db="EMBL/GenBank/DDBJ databases">
        <authorList>
            <person name="Peterson S.W."/>
        </authorList>
    </citation>
    <scope>NUCLEOTIDE SEQUENCE [LARGE SCALE GENOMIC DNA]</scope>
    <source>
        <strain evidence="2 3">DSM 45154</strain>
    </source>
</reference>
<proteinExistence type="predicted"/>
<dbReference type="AlphaFoldDB" id="A0A1T4TDI1"/>
<organism evidence="2 3">
    <name type="scientific">Marinactinospora thermotolerans DSM 45154</name>
    <dbReference type="NCBI Taxonomy" id="1122192"/>
    <lineage>
        <taxon>Bacteria</taxon>
        <taxon>Bacillati</taxon>
        <taxon>Actinomycetota</taxon>
        <taxon>Actinomycetes</taxon>
        <taxon>Streptosporangiales</taxon>
        <taxon>Nocardiopsidaceae</taxon>
        <taxon>Marinactinospora</taxon>
    </lineage>
</organism>
<sequence length="237" mass="26601">MIPLSQSMLSGIELGSKGAKRDHAEAIDRALNTSGKLTRLWDSLNSGPAHPDWFQDVLTLERRAVEIREYQMAVLPGLLQTEAYARSLIRPAQPWATLAKVEELVRARISRRELLSSVERPLVWFVVDQVAIDRISGGPAVMKEQMSYLLELIDDCVIRFQIVPQELSLHPGLAGPFRIMSFDDRPTMVYTEHALGGLLLDHNKEVRQCAAIFSALQSEALSPGDSASFIRKRREQL</sequence>
<dbReference type="STRING" id="1122192.SAMN02745673_04838"/>
<gene>
    <name evidence="2" type="ORF">SAMN02745673_04838</name>
</gene>
<feature type="domain" description="DUF5753" evidence="1">
    <location>
        <begin position="54"/>
        <end position="232"/>
    </location>
</feature>
<dbReference type="Proteomes" id="UP000190637">
    <property type="component" value="Unassembled WGS sequence"/>
</dbReference>
<name>A0A1T4TDI1_9ACTN</name>
<evidence type="ECO:0000313" key="2">
    <source>
        <dbReference type="EMBL" id="SKA38477.1"/>
    </source>
</evidence>
<dbReference type="EMBL" id="FUWS01000019">
    <property type="protein sequence ID" value="SKA38477.1"/>
    <property type="molecule type" value="Genomic_DNA"/>
</dbReference>
<evidence type="ECO:0000313" key="3">
    <source>
        <dbReference type="Proteomes" id="UP000190637"/>
    </source>
</evidence>